<evidence type="ECO:0000256" key="8">
    <source>
        <dbReference type="ARBA" id="ARBA00023180"/>
    </source>
</evidence>
<feature type="transmembrane region" description="Helical" evidence="9">
    <location>
        <begin position="115"/>
        <end position="137"/>
    </location>
</feature>
<evidence type="ECO:0000256" key="6">
    <source>
        <dbReference type="ARBA" id="ARBA00022989"/>
    </source>
</evidence>
<feature type="transmembrane region" description="Helical" evidence="9">
    <location>
        <begin position="149"/>
        <end position="171"/>
    </location>
</feature>
<keyword evidence="8" id="KW-0325">Glycoprotein</keyword>
<evidence type="ECO:0000256" key="2">
    <source>
        <dbReference type="ARBA" id="ARBA00022448"/>
    </source>
</evidence>
<feature type="transmembrane region" description="Helical" evidence="9">
    <location>
        <begin position="322"/>
        <end position="342"/>
    </location>
</feature>
<dbReference type="Gene3D" id="1.20.1250.20">
    <property type="entry name" value="MFS general substrate transporter like domains"/>
    <property type="match status" value="1"/>
</dbReference>
<evidence type="ECO:0000256" key="9">
    <source>
        <dbReference type="SAM" id="Phobius"/>
    </source>
</evidence>
<dbReference type="InterPro" id="IPR050549">
    <property type="entry name" value="MFS_Trehalose_Transporter"/>
</dbReference>
<name>A0A8K0CS13_IGNLU</name>
<dbReference type="PANTHER" id="PTHR48021">
    <property type="match status" value="1"/>
</dbReference>
<evidence type="ECO:0000259" key="10">
    <source>
        <dbReference type="PROSITE" id="PS50850"/>
    </source>
</evidence>
<dbReference type="EMBL" id="VTPC01008661">
    <property type="protein sequence ID" value="KAF2892583.1"/>
    <property type="molecule type" value="Genomic_DNA"/>
</dbReference>
<organism evidence="11 12">
    <name type="scientific">Ignelater luminosus</name>
    <name type="common">Cucubano</name>
    <name type="synonym">Pyrophorus luminosus</name>
    <dbReference type="NCBI Taxonomy" id="2038154"/>
    <lineage>
        <taxon>Eukaryota</taxon>
        <taxon>Metazoa</taxon>
        <taxon>Ecdysozoa</taxon>
        <taxon>Arthropoda</taxon>
        <taxon>Hexapoda</taxon>
        <taxon>Insecta</taxon>
        <taxon>Pterygota</taxon>
        <taxon>Neoptera</taxon>
        <taxon>Endopterygota</taxon>
        <taxon>Coleoptera</taxon>
        <taxon>Polyphaga</taxon>
        <taxon>Elateriformia</taxon>
        <taxon>Elateroidea</taxon>
        <taxon>Elateridae</taxon>
        <taxon>Agrypninae</taxon>
        <taxon>Pyrophorini</taxon>
        <taxon>Ignelater</taxon>
    </lineage>
</organism>
<keyword evidence="4" id="KW-0762">Sugar transport</keyword>
<dbReference type="GO" id="GO:0022857">
    <property type="term" value="F:transmembrane transporter activity"/>
    <property type="evidence" value="ECO:0007669"/>
    <property type="project" value="InterPro"/>
</dbReference>
<dbReference type="PROSITE" id="PS00217">
    <property type="entry name" value="SUGAR_TRANSPORT_2"/>
    <property type="match status" value="1"/>
</dbReference>
<gene>
    <name evidence="11" type="ORF">ILUMI_13586</name>
</gene>
<dbReference type="InterPro" id="IPR003663">
    <property type="entry name" value="Sugar/inositol_transpt"/>
</dbReference>
<feature type="transmembrane region" description="Helical" evidence="9">
    <location>
        <begin position="354"/>
        <end position="376"/>
    </location>
</feature>
<dbReference type="PROSITE" id="PS00216">
    <property type="entry name" value="SUGAR_TRANSPORT_1"/>
    <property type="match status" value="2"/>
</dbReference>
<dbReference type="InterPro" id="IPR005828">
    <property type="entry name" value="MFS_sugar_transport-like"/>
</dbReference>
<keyword evidence="3" id="KW-1003">Cell membrane</keyword>
<comment type="subcellular location">
    <subcellularLocation>
        <location evidence="1">Cell membrane</location>
        <topology evidence="1">Multi-pass membrane protein</topology>
    </subcellularLocation>
</comment>
<evidence type="ECO:0000313" key="12">
    <source>
        <dbReference type="Proteomes" id="UP000801492"/>
    </source>
</evidence>
<feature type="transmembrane region" description="Helical" evidence="9">
    <location>
        <begin position="177"/>
        <end position="195"/>
    </location>
</feature>
<feature type="transmembrane region" description="Helical" evidence="9">
    <location>
        <begin position="62"/>
        <end position="84"/>
    </location>
</feature>
<keyword evidence="6 9" id="KW-1133">Transmembrane helix</keyword>
<proteinExistence type="predicted"/>
<dbReference type="OrthoDB" id="6133115at2759"/>
<dbReference type="PROSITE" id="PS50850">
    <property type="entry name" value="MFS"/>
    <property type="match status" value="1"/>
</dbReference>
<comment type="caution">
    <text evidence="11">The sequence shown here is derived from an EMBL/GenBank/DDBJ whole genome shotgun (WGS) entry which is preliminary data.</text>
</comment>
<evidence type="ECO:0000313" key="11">
    <source>
        <dbReference type="EMBL" id="KAF2892583.1"/>
    </source>
</evidence>
<feature type="transmembrane region" description="Helical" evidence="9">
    <location>
        <begin position="258"/>
        <end position="284"/>
    </location>
</feature>
<evidence type="ECO:0000256" key="4">
    <source>
        <dbReference type="ARBA" id="ARBA00022597"/>
    </source>
</evidence>
<keyword evidence="7 9" id="KW-0472">Membrane</keyword>
<evidence type="ECO:0000256" key="5">
    <source>
        <dbReference type="ARBA" id="ARBA00022692"/>
    </source>
</evidence>
<feature type="transmembrane region" description="Helical" evidence="9">
    <location>
        <begin position="421"/>
        <end position="443"/>
    </location>
</feature>
<evidence type="ECO:0000256" key="3">
    <source>
        <dbReference type="ARBA" id="ARBA00022475"/>
    </source>
</evidence>
<dbReference type="GO" id="GO:0005886">
    <property type="term" value="C:plasma membrane"/>
    <property type="evidence" value="ECO:0007669"/>
    <property type="project" value="UniProtKB-SubCell"/>
</dbReference>
<feature type="transmembrane region" description="Helical" evidence="9">
    <location>
        <begin position="21"/>
        <end position="42"/>
    </location>
</feature>
<feature type="transmembrane region" description="Helical" evidence="9">
    <location>
        <begin position="91"/>
        <end position="109"/>
    </location>
</feature>
<dbReference type="SUPFAM" id="SSF103473">
    <property type="entry name" value="MFS general substrate transporter"/>
    <property type="match status" value="1"/>
</dbReference>
<keyword evidence="12" id="KW-1185">Reference proteome</keyword>
<dbReference type="PANTHER" id="PTHR48021:SF46">
    <property type="entry name" value="MAJOR FACILITATOR SUPERFAMILY (MFS) PROFILE DOMAIN-CONTAINING PROTEIN"/>
    <property type="match status" value="1"/>
</dbReference>
<dbReference type="InterPro" id="IPR005829">
    <property type="entry name" value="Sugar_transporter_CS"/>
</dbReference>
<dbReference type="PRINTS" id="PR00171">
    <property type="entry name" value="SUGRTRNSPORT"/>
</dbReference>
<dbReference type="InterPro" id="IPR036259">
    <property type="entry name" value="MFS_trans_sf"/>
</dbReference>
<sequence>MAVELGTDLVSKERNKQWPQVLAVLSAALLALGSGFHFGWPSPSVLKMQAGDLGYSISEEEISYVVMIAPLGYLVGSPLSGFLLDKIGRKSTILLLAIPEIIPWILIGTCTCVEMLYIARFITGIADGALFTTLPIYVGEIVEPKIRGILGTAQSFAIITGVLLINAYGSYLPIRMTAYISLSVPLLFLVTFIWMPDSPYYLLMKGRIEEARASLSMLRRVNNVENELSKIKTDVQRQISEPGRYKDIFTIKTNFKAFLILIGLRTFQQMSGLSALGFYTQVIFKQAGGYLSPAESTIVCCVIQVVFTCFTSFLLDHFGRRPLLLFSSAGSAATLIILGLYFSFQHANYDLSYFYWLPVAAMVMYNVVNASGLLMVPNIMAGELMSVSVKSKAVGIVNIYLGIIMSVGSKLFQYLDYHIGMFMPFYVFGVCCIISIVFCYFWVPETKAKTLEQIQQTLKGNKEVGSAAEKESMLNNSSINNTKC</sequence>
<reference evidence="11" key="1">
    <citation type="submission" date="2019-08" db="EMBL/GenBank/DDBJ databases">
        <title>The genome of the North American firefly Photinus pyralis.</title>
        <authorList>
            <consortium name="Photinus pyralis genome working group"/>
            <person name="Fallon T.R."/>
            <person name="Sander Lower S.E."/>
            <person name="Weng J.-K."/>
        </authorList>
    </citation>
    <scope>NUCLEOTIDE SEQUENCE</scope>
    <source>
        <strain evidence="11">TRF0915ILg1</strain>
        <tissue evidence="11">Whole body</tissue>
    </source>
</reference>
<dbReference type="FunFam" id="1.20.1250.20:FF:000218">
    <property type="entry name" value="facilitated trehalose transporter Tret1"/>
    <property type="match status" value="1"/>
</dbReference>
<dbReference type="Pfam" id="PF00083">
    <property type="entry name" value="Sugar_tr"/>
    <property type="match status" value="1"/>
</dbReference>
<feature type="domain" description="Major facilitator superfamily (MFS) profile" evidence="10">
    <location>
        <begin position="23"/>
        <end position="447"/>
    </location>
</feature>
<dbReference type="InterPro" id="IPR020846">
    <property type="entry name" value="MFS_dom"/>
</dbReference>
<feature type="transmembrane region" description="Helical" evidence="9">
    <location>
        <begin position="397"/>
        <end position="415"/>
    </location>
</feature>
<dbReference type="AlphaFoldDB" id="A0A8K0CS13"/>
<accession>A0A8K0CS13</accession>
<evidence type="ECO:0000256" key="1">
    <source>
        <dbReference type="ARBA" id="ARBA00004651"/>
    </source>
</evidence>
<keyword evidence="2" id="KW-0813">Transport</keyword>
<dbReference type="Proteomes" id="UP000801492">
    <property type="component" value="Unassembled WGS sequence"/>
</dbReference>
<keyword evidence="5 9" id="KW-0812">Transmembrane</keyword>
<evidence type="ECO:0000256" key="7">
    <source>
        <dbReference type="ARBA" id="ARBA00023136"/>
    </source>
</evidence>
<feature type="transmembrane region" description="Helical" evidence="9">
    <location>
        <begin position="296"/>
        <end position="315"/>
    </location>
</feature>
<protein>
    <recommendedName>
        <fullName evidence="10">Major facilitator superfamily (MFS) profile domain-containing protein</fullName>
    </recommendedName>
</protein>